<organism evidence="9 10">
    <name type="scientific">Lentibacillus populi</name>
    <dbReference type="NCBI Taxonomy" id="1827502"/>
    <lineage>
        <taxon>Bacteria</taxon>
        <taxon>Bacillati</taxon>
        <taxon>Bacillota</taxon>
        <taxon>Bacilli</taxon>
        <taxon>Bacillales</taxon>
        <taxon>Bacillaceae</taxon>
        <taxon>Lentibacillus</taxon>
    </lineage>
</organism>
<keyword evidence="7" id="KW-0812">Transmembrane</keyword>
<dbReference type="PROSITE" id="PS51178">
    <property type="entry name" value="PASTA"/>
    <property type="match status" value="2"/>
</dbReference>
<dbReference type="SUPFAM" id="SSF56519">
    <property type="entry name" value="Penicillin binding protein dimerisation domain"/>
    <property type="match status" value="1"/>
</dbReference>
<dbReference type="Proteomes" id="UP000621492">
    <property type="component" value="Unassembled WGS sequence"/>
</dbReference>
<dbReference type="SMART" id="SM00740">
    <property type="entry name" value="PASTA"/>
    <property type="match status" value="2"/>
</dbReference>
<evidence type="ECO:0000256" key="4">
    <source>
        <dbReference type="ARBA" id="ARBA00012448"/>
    </source>
</evidence>
<reference evidence="9" key="1">
    <citation type="journal article" date="2014" name="Int. J. Syst. Evol. Microbiol.">
        <title>Complete genome sequence of Corynebacterium casei LMG S-19264T (=DSM 44701T), isolated from a smear-ripened cheese.</title>
        <authorList>
            <consortium name="US DOE Joint Genome Institute (JGI-PGF)"/>
            <person name="Walter F."/>
            <person name="Albersmeier A."/>
            <person name="Kalinowski J."/>
            <person name="Ruckert C."/>
        </authorList>
    </citation>
    <scope>NUCLEOTIDE SEQUENCE</scope>
    <source>
        <strain evidence="9">CGMCC 1.15454</strain>
    </source>
</reference>
<dbReference type="Pfam" id="PF00905">
    <property type="entry name" value="Transpeptidase"/>
    <property type="match status" value="1"/>
</dbReference>
<gene>
    <name evidence="9" type="primary">pbpB</name>
    <name evidence="9" type="ORF">GCM10011409_23380</name>
</gene>
<accession>A0A9W5X5N0</accession>
<dbReference type="PANTHER" id="PTHR30627">
    <property type="entry name" value="PEPTIDOGLYCAN D,D-TRANSPEPTIDASE"/>
    <property type="match status" value="1"/>
</dbReference>
<evidence type="ECO:0000256" key="5">
    <source>
        <dbReference type="ARBA" id="ARBA00023136"/>
    </source>
</evidence>
<dbReference type="CDD" id="cd06575">
    <property type="entry name" value="PASTA_Pbp2x-like_2"/>
    <property type="match status" value="1"/>
</dbReference>
<dbReference type="InterPro" id="IPR036138">
    <property type="entry name" value="PBP_dimer_sf"/>
</dbReference>
<evidence type="ECO:0000256" key="2">
    <source>
        <dbReference type="ARBA" id="ARBA00004752"/>
    </source>
</evidence>
<feature type="transmembrane region" description="Helical" evidence="7">
    <location>
        <begin position="12"/>
        <end position="31"/>
    </location>
</feature>
<comment type="similarity">
    <text evidence="3">Belongs to the transpeptidase family.</text>
</comment>
<dbReference type="CDD" id="cd06576">
    <property type="entry name" value="PASTA_Pbp2x-like_1"/>
    <property type="match status" value="1"/>
</dbReference>
<protein>
    <recommendedName>
        <fullName evidence="4">serine-type D-Ala-D-Ala carboxypeptidase</fullName>
        <ecNumber evidence="4">3.4.16.4</ecNumber>
    </recommendedName>
</protein>
<comment type="catalytic activity">
    <reaction evidence="6">
        <text>Preferential cleavage: (Ac)2-L-Lys-D-Ala-|-D-Ala. Also transpeptidation of peptidyl-alanyl moieties that are N-acyl substituents of D-alanine.</text>
        <dbReference type="EC" id="3.4.16.4"/>
    </reaction>
</comment>
<keyword evidence="10" id="KW-1185">Reference proteome</keyword>
<evidence type="ECO:0000256" key="7">
    <source>
        <dbReference type="SAM" id="Phobius"/>
    </source>
</evidence>
<dbReference type="EMBL" id="BMJD01000017">
    <property type="protein sequence ID" value="GGB45119.1"/>
    <property type="molecule type" value="Genomic_DNA"/>
</dbReference>
<proteinExistence type="inferred from homology"/>
<dbReference type="Pfam" id="PF03793">
    <property type="entry name" value="PASTA"/>
    <property type="match status" value="2"/>
</dbReference>
<dbReference type="GO" id="GO:0009002">
    <property type="term" value="F:serine-type D-Ala-D-Ala carboxypeptidase activity"/>
    <property type="evidence" value="ECO:0007669"/>
    <property type="project" value="UniProtKB-EC"/>
</dbReference>
<name>A0A9W5X5N0_9BACI</name>
<reference evidence="9" key="2">
    <citation type="submission" date="2020-09" db="EMBL/GenBank/DDBJ databases">
        <authorList>
            <person name="Sun Q."/>
            <person name="Zhou Y."/>
        </authorList>
    </citation>
    <scope>NUCLEOTIDE SEQUENCE</scope>
    <source>
        <strain evidence="9">CGMCC 1.15454</strain>
    </source>
</reference>
<evidence type="ECO:0000256" key="6">
    <source>
        <dbReference type="ARBA" id="ARBA00034000"/>
    </source>
</evidence>
<dbReference type="Gene3D" id="2.20.70.70">
    <property type="match status" value="1"/>
</dbReference>
<dbReference type="InterPro" id="IPR001460">
    <property type="entry name" value="PCN-bd_Tpept"/>
</dbReference>
<dbReference type="Gene3D" id="3.30.70.2110">
    <property type="match status" value="1"/>
</dbReference>
<comment type="subcellular location">
    <subcellularLocation>
        <location evidence="1">Membrane</location>
    </subcellularLocation>
</comment>
<dbReference type="SUPFAM" id="SSF56601">
    <property type="entry name" value="beta-lactamase/transpeptidase-like"/>
    <property type="match status" value="1"/>
</dbReference>
<dbReference type="PANTHER" id="PTHR30627:SF26">
    <property type="entry name" value="PENICILLIN-BINDING PROTEIN 2B"/>
    <property type="match status" value="1"/>
</dbReference>
<dbReference type="AlphaFoldDB" id="A0A9W5X5N0"/>
<feature type="domain" description="PASTA" evidence="8">
    <location>
        <begin position="658"/>
        <end position="713"/>
    </location>
</feature>
<dbReference type="InterPro" id="IPR012338">
    <property type="entry name" value="Beta-lactam/transpept-like"/>
</dbReference>
<evidence type="ECO:0000313" key="10">
    <source>
        <dbReference type="Proteomes" id="UP000621492"/>
    </source>
</evidence>
<dbReference type="Pfam" id="PF03717">
    <property type="entry name" value="PBP_dimer"/>
    <property type="match status" value="1"/>
</dbReference>
<dbReference type="Gene3D" id="3.90.1310.10">
    <property type="entry name" value="Penicillin-binding protein 2a (Domain 2)"/>
    <property type="match status" value="1"/>
</dbReference>
<dbReference type="GO" id="GO:0005886">
    <property type="term" value="C:plasma membrane"/>
    <property type="evidence" value="ECO:0007669"/>
    <property type="project" value="TreeGrafter"/>
</dbReference>
<dbReference type="EC" id="3.4.16.4" evidence="4"/>
<dbReference type="Gene3D" id="3.40.710.10">
    <property type="entry name" value="DD-peptidase/beta-lactamase superfamily"/>
    <property type="match status" value="1"/>
</dbReference>
<feature type="domain" description="PASTA" evidence="8">
    <location>
        <begin position="597"/>
        <end position="657"/>
    </location>
</feature>
<dbReference type="InterPro" id="IPR050515">
    <property type="entry name" value="Beta-lactam/transpept"/>
</dbReference>
<keyword evidence="7" id="KW-1133">Transmembrane helix</keyword>
<comment type="caution">
    <text evidence="9">The sequence shown here is derived from an EMBL/GenBank/DDBJ whole genome shotgun (WGS) entry which is preliminary data.</text>
</comment>
<dbReference type="InterPro" id="IPR005311">
    <property type="entry name" value="PBP_dimer"/>
</dbReference>
<keyword evidence="5 7" id="KW-0472">Membrane</keyword>
<evidence type="ECO:0000259" key="8">
    <source>
        <dbReference type="PROSITE" id="PS51178"/>
    </source>
</evidence>
<dbReference type="GO" id="GO:0008658">
    <property type="term" value="F:penicillin binding"/>
    <property type="evidence" value="ECO:0007669"/>
    <property type="project" value="InterPro"/>
</dbReference>
<dbReference type="SUPFAM" id="SSF54184">
    <property type="entry name" value="Penicillin-binding protein 2x (pbp-2x), c-terminal domain"/>
    <property type="match status" value="2"/>
</dbReference>
<dbReference type="RefSeq" id="WP_188725224.1">
    <property type="nucleotide sequence ID" value="NZ_BMJD01000017.1"/>
</dbReference>
<evidence type="ECO:0000256" key="3">
    <source>
        <dbReference type="ARBA" id="ARBA00007171"/>
    </source>
</evidence>
<evidence type="ECO:0000313" key="9">
    <source>
        <dbReference type="EMBL" id="GGB45119.1"/>
    </source>
</evidence>
<comment type="pathway">
    <text evidence="2">Cell wall biogenesis; peptidoglycan biosynthesis.</text>
</comment>
<sequence length="730" mass="81806">MKKNKTTHFMSGILILVFVAIFLILTGRFLYIQATGEINGVSLNDWAEKKRTASYPLHADRGKILDSNGMTLAYDRPTFRIYAIVDKTYTKDSKEPMHVDDPEKTAEKLAPLLDTDKDFILQKLRDGIKNGKFQVEFGTNGRELSQQTKEKIEKLDLPGIKFDKEAIRYYPNGMFASQIIGFARKDDGKISGVTGIENQMNKVLSGKAGHISYQRDKYSKKLLDPKEVIEEPQNGNNVYLTIDQKIQTLLEDVMSQVDKKYNPERITAIVMNPKTGEIIAMSNRPSYNPNSPKDVENWYNDAISTPFEPGSTMKMFTWAAAIEEGVYNGDEWFESGSYRISDRNKPIRDWKQTWGSITFDEGFQRSSNVAAMKLVWEKIGPEKFLDYLKAFDFDQKTGIDLPEEVTGEILYNWPIEKVTTSFGQGTTLTPIQQMKAATAIANDGKMVKPYIISKITNSETGKVIKEKSPEVVGQPISKETSEHVMDLLETVVKGEHGTGKYYDLEDYSVAGKTGTAQIPNSKNGGYLTGAENYIFSFLGMAPKDDPELMMYVSVKQPDLDDESHESGSVPVSFIFNNVMKNSLRYLNIEPDKDANKPVDTIKVPDLIDENTESVKQKLTDSGLHVTTIGSGNKVVDASVAAGDKLLPNDRILLVTNKPVMPNIKGWSMRDVLQLADLLHLKIETMGNGYVVSQSIKEGAKVKENDYLGVELEVPVNKKEKDKKAENDSET</sequence>
<dbReference type="InterPro" id="IPR005543">
    <property type="entry name" value="PASTA_dom"/>
</dbReference>
<evidence type="ECO:0000256" key="1">
    <source>
        <dbReference type="ARBA" id="ARBA00004370"/>
    </source>
</evidence>
<dbReference type="GO" id="GO:0071555">
    <property type="term" value="P:cell wall organization"/>
    <property type="evidence" value="ECO:0007669"/>
    <property type="project" value="TreeGrafter"/>
</dbReference>